<dbReference type="GO" id="GO:0046872">
    <property type="term" value="F:metal ion binding"/>
    <property type="evidence" value="ECO:0007669"/>
    <property type="project" value="UniProtKB-KW"/>
</dbReference>
<dbReference type="PANTHER" id="PTHR12395">
    <property type="entry name" value="DOM-3 RELATED"/>
    <property type="match status" value="1"/>
</dbReference>
<dbReference type="GO" id="GO:0005829">
    <property type="term" value="C:cytosol"/>
    <property type="evidence" value="ECO:0007669"/>
    <property type="project" value="TreeGrafter"/>
</dbReference>
<evidence type="ECO:0000313" key="5">
    <source>
        <dbReference type="Proteomes" id="UP000694843"/>
    </source>
</evidence>
<dbReference type="GeneID" id="108673605"/>
<comment type="similarity">
    <text evidence="1 2">Belongs to the DXO/Dom3Z family.</text>
</comment>
<keyword evidence="2" id="KW-0694">RNA-binding</keyword>
<feature type="region of interest" description="Disordered" evidence="3">
    <location>
        <begin position="1"/>
        <end position="20"/>
    </location>
</feature>
<dbReference type="GO" id="GO:0034353">
    <property type="term" value="F:mRNA 5'-diphosphatase activity"/>
    <property type="evidence" value="ECO:0007669"/>
    <property type="project" value="TreeGrafter"/>
</dbReference>
<keyword evidence="5" id="KW-1185">Reference proteome</keyword>
<comment type="cofactor">
    <cofactor evidence="2">
        <name>a divalent metal cation</name>
        <dbReference type="ChEBI" id="CHEBI:60240"/>
    </cofactor>
</comment>
<keyword evidence="2" id="KW-0479">Metal-binding</keyword>
<comment type="subcellular location">
    <subcellularLocation>
        <location evidence="2">Nucleus</location>
    </subcellularLocation>
</comment>
<feature type="domain" description="RAI1-like" evidence="4">
    <location>
        <begin position="192"/>
        <end position="443"/>
    </location>
</feature>
<evidence type="ECO:0000313" key="6">
    <source>
        <dbReference type="RefSeq" id="XP_018016943.1"/>
    </source>
</evidence>
<dbReference type="GO" id="GO:0000956">
    <property type="term" value="P:nuclear-transcribed mRNA catabolic process"/>
    <property type="evidence" value="ECO:0007669"/>
    <property type="project" value="TreeGrafter"/>
</dbReference>
<gene>
    <name evidence="6" type="primary">LOC108673605</name>
</gene>
<dbReference type="AlphaFoldDB" id="A0A8B7NTA0"/>
<evidence type="ECO:0000256" key="3">
    <source>
        <dbReference type="SAM" id="MobiDB-lite"/>
    </source>
</evidence>
<dbReference type="KEGG" id="hazt:108673605"/>
<dbReference type="RefSeq" id="XP_018016943.1">
    <property type="nucleotide sequence ID" value="XM_018161454.2"/>
</dbReference>
<dbReference type="EC" id="3.6.1.-" evidence="2"/>
<proteinExistence type="inferred from homology"/>
<dbReference type="PANTHER" id="PTHR12395:SF9">
    <property type="entry name" value="DECAPPING AND EXORIBONUCLEASE PROTEIN"/>
    <property type="match status" value="1"/>
</dbReference>
<keyword evidence="2" id="KW-0539">Nucleus</keyword>
<organism evidence="5 6">
    <name type="scientific">Hyalella azteca</name>
    <name type="common">Amphipod</name>
    <dbReference type="NCBI Taxonomy" id="294128"/>
    <lineage>
        <taxon>Eukaryota</taxon>
        <taxon>Metazoa</taxon>
        <taxon>Ecdysozoa</taxon>
        <taxon>Arthropoda</taxon>
        <taxon>Crustacea</taxon>
        <taxon>Multicrustacea</taxon>
        <taxon>Malacostraca</taxon>
        <taxon>Eumalacostraca</taxon>
        <taxon>Peracarida</taxon>
        <taxon>Amphipoda</taxon>
        <taxon>Senticaudata</taxon>
        <taxon>Talitrida</taxon>
        <taxon>Talitroidea</taxon>
        <taxon>Hyalellidae</taxon>
        <taxon>Hyalella</taxon>
    </lineage>
</organism>
<sequence>MENSTHIQTGTKHVLSEDSNEKAAKKRVLPTFPIIPSSRFGTTTAPTLRHPLFIGDFSLDGDRKFHHDRRSLGFISIDWDQSQTKKVEYDLNIAMDKVKRKDYQRCVRENLDNLLMWILLNRYKFAVSPPPPPPPTAPMPSQHSSSQAPQQGGQPHSSSHGDATKSARPNPVRGASVDSLQNPLAASGPITSLSTDFVTYRGLLRDLMCSPYQKEGWIILATKFRRTIYLCGIDSVEKQLEKENETENQKRLCSWGFKFEQFMTDGADPNEGHDENKEYCCVLRSRLASHSLVYGAEVDGADPTRYNPPHGHLTPFVELKTNKEITTKRARQILHKFKFQKWWSQSFLVGIPRVVCGFRDDFGVVRSVQTFAVSAMPNQCQGYWSTDVMINFLDQFLSWVKSQVVEDDPNLVYQLTRQPGSPNVHCQCLGENSSAVAFLPHWYINEVFATAPAE</sequence>
<comment type="function">
    <text evidence="2">Decapping enzyme for NAD-capped RNAs: specifically hydrolyzes the nicotinamide adenine dinucleotide (NAD) cap from a subset of RNAs by removing the entire NAD moiety from the 5'-end of an NAD-capped RNA.</text>
</comment>
<dbReference type="Pfam" id="PF08652">
    <property type="entry name" value="RAI1"/>
    <property type="match status" value="1"/>
</dbReference>
<dbReference type="Proteomes" id="UP000694843">
    <property type="component" value="Unplaced"/>
</dbReference>
<accession>A0A8B7NTA0</accession>
<keyword evidence="2" id="KW-0378">Hydrolase</keyword>
<feature type="region of interest" description="Disordered" evidence="3">
    <location>
        <begin position="129"/>
        <end position="180"/>
    </location>
</feature>
<dbReference type="GO" id="GO:0004518">
    <property type="term" value="F:nuclease activity"/>
    <property type="evidence" value="ECO:0007669"/>
    <property type="project" value="UniProtKB-KW"/>
</dbReference>
<name>A0A8B7NTA0_HYAAZ</name>
<evidence type="ECO:0000259" key="4">
    <source>
        <dbReference type="Pfam" id="PF08652"/>
    </source>
</evidence>
<feature type="compositionally biased region" description="Pro residues" evidence="3">
    <location>
        <begin position="129"/>
        <end position="138"/>
    </location>
</feature>
<dbReference type="OMA" id="WIILATK"/>
<feature type="compositionally biased region" description="Low complexity" evidence="3">
    <location>
        <begin position="139"/>
        <end position="161"/>
    </location>
</feature>
<evidence type="ECO:0000256" key="2">
    <source>
        <dbReference type="RuleBase" id="RU367113"/>
    </source>
</evidence>
<dbReference type="InterPro" id="IPR013961">
    <property type="entry name" value="RAI1"/>
</dbReference>
<dbReference type="GO" id="GO:0110155">
    <property type="term" value="P:NAD-cap decapping"/>
    <property type="evidence" value="ECO:0007669"/>
    <property type="project" value="TreeGrafter"/>
</dbReference>
<dbReference type="InterPro" id="IPR039039">
    <property type="entry name" value="RAI1-like_fam"/>
</dbReference>
<reference evidence="6" key="1">
    <citation type="submission" date="2025-08" db="UniProtKB">
        <authorList>
            <consortium name="RefSeq"/>
        </authorList>
    </citation>
    <scope>IDENTIFICATION</scope>
    <source>
        <tissue evidence="6">Whole organism</tissue>
    </source>
</reference>
<feature type="compositionally biased region" description="Polar residues" evidence="3">
    <location>
        <begin position="1"/>
        <end position="11"/>
    </location>
</feature>
<dbReference type="GO" id="GO:0005634">
    <property type="term" value="C:nucleus"/>
    <property type="evidence" value="ECO:0007669"/>
    <property type="project" value="UniProtKB-SubCell"/>
</dbReference>
<dbReference type="GO" id="GO:0003723">
    <property type="term" value="F:RNA binding"/>
    <property type="evidence" value="ECO:0007669"/>
    <property type="project" value="UniProtKB-KW"/>
</dbReference>
<protein>
    <recommendedName>
        <fullName evidence="2">Decapping nuclease</fullName>
        <ecNumber evidence="2">3.6.1.-</ecNumber>
    </recommendedName>
</protein>
<keyword evidence="2" id="KW-0547">Nucleotide-binding</keyword>
<dbReference type="GO" id="GO:0000166">
    <property type="term" value="F:nucleotide binding"/>
    <property type="evidence" value="ECO:0007669"/>
    <property type="project" value="UniProtKB-KW"/>
</dbReference>
<keyword evidence="2" id="KW-0540">Nuclease</keyword>
<evidence type="ECO:0000256" key="1">
    <source>
        <dbReference type="ARBA" id="ARBA00006562"/>
    </source>
</evidence>
<dbReference type="OrthoDB" id="10020793at2759"/>